<accession>A0A699WFI5</accession>
<comment type="caution">
    <text evidence="2">The sequence shown here is derived from an EMBL/GenBank/DDBJ whole genome shotgun (WGS) entry which is preliminary data.</text>
</comment>
<feature type="region of interest" description="Disordered" evidence="1">
    <location>
        <begin position="61"/>
        <end position="107"/>
    </location>
</feature>
<dbReference type="AlphaFoldDB" id="A0A699WFI5"/>
<proteinExistence type="predicted"/>
<sequence length="117" mass="12463">RYQGNRVYRRHHAGCGHDNLSHCLRHRGHRRAALAHPRLAADQPVCAELATGGLLRPQLLANPKRAPAPPARAATAAGHTRRATGTPGGGAGYAGRGAGRVPEPDDLGWMTVFRQTV</sequence>
<gene>
    <name evidence="2" type="ORF">Tci_915063</name>
</gene>
<feature type="compositionally biased region" description="Gly residues" evidence="1">
    <location>
        <begin position="86"/>
        <end position="98"/>
    </location>
</feature>
<dbReference type="EMBL" id="BKCJ011589913">
    <property type="protein sequence ID" value="GFD43094.1"/>
    <property type="molecule type" value="Genomic_DNA"/>
</dbReference>
<evidence type="ECO:0000313" key="2">
    <source>
        <dbReference type="EMBL" id="GFD43094.1"/>
    </source>
</evidence>
<feature type="non-terminal residue" evidence="2">
    <location>
        <position position="1"/>
    </location>
</feature>
<evidence type="ECO:0000256" key="1">
    <source>
        <dbReference type="SAM" id="MobiDB-lite"/>
    </source>
</evidence>
<protein>
    <submittedName>
        <fullName evidence="2">Uncharacterized protein</fullName>
    </submittedName>
</protein>
<organism evidence="2">
    <name type="scientific">Tanacetum cinerariifolium</name>
    <name type="common">Dalmatian daisy</name>
    <name type="synonym">Chrysanthemum cinerariifolium</name>
    <dbReference type="NCBI Taxonomy" id="118510"/>
    <lineage>
        <taxon>Eukaryota</taxon>
        <taxon>Viridiplantae</taxon>
        <taxon>Streptophyta</taxon>
        <taxon>Embryophyta</taxon>
        <taxon>Tracheophyta</taxon>
        <taxon>Spermatophyta</taxon>
        <taxon>Magnoliopsida</taxon>
        <taxon>eudicotyledons</taxon>
        <taxon>Gunneridae</taxon>
        <taxon>Pentapetalae</taxon>
        <taxon>asterids</taxon>
        <taxon>campanulids</taxon>
        <taxon>Asterales</taxon>
        <taxon>Asteraceae</taxon>
        <taxon>Asteroideae</taxon>
        <taxon>Anthemideae</taxon>
        <taxon>Anthemidinae</taxon>
        <taxon>Tanacetum</taxon>
    </lineage>
</organism>
<name>A0A699WFI5_TANCI</name>
<reference evidence="2" key="1">
    <citation type="journal article" date="2019" name="Sci. Rep.">
        <title>Draft genome of Tanacetum cinerariifolium, the natural source of mosquito coil.</title>
        <authorList>
            <person name="Yamashiro T."/>
            <person name="Shiraishi A."/>
            <person name="Satake H."/>
            <person name="Nakayama K."/>
        </authorList>
    </citation>
    <scope>NUCLEOTIDE SEQUENCE</scope>
</reference>